<evidence type="ECO:0000313" key="7">
    <source>
        <dbReference type="Proteomes" id="UP000295087"/>
    </source>
</evidence>
<dbReference type="Proteomes" id="UP000295087">
    <property type="component" value="Unassembled WGS sequence"/>
</dbReference>
<evidence type="ECO:0000256" key="3">
    <source>
        <dbReference type="ARBA" id="ARBA00023163"/>
    </source>
</evidence>
<dbReference type="GO" id="GO:0000976">
    <property type="term" value="F:transcription cis-regulatory region binding"/>
    <property type="evidence" value="ECO:0007669"/>
    <property type="project" value="TreeGrafter"/>
</dbReference>
<dbReference type="InterPro" id="IPR001647">
    <property type="entry name" value="HTH_TetR"/>
</dbReference>
<evidence type="ECO:0000256" key="1">
    <source>
        <dbReference type="ARBA" id="ARBA00023015"/>
    </source>
</evidence>
<keyword evidence="1" id="KW-0805">Transcription regulation</keyword>
<sequence>MTDAQGSSRRSERSRQAILAATRALISEVGYTKVSIEAIAARAGVGKQTIYRWWPSKGAVIFDSFLDLSTTEGGPQVELPDTGDIEADLKVVMRATAAEFADPDFERPIRALEVEIVNDPELAAQFREKLARPVDEAKKARLRSAQRAGQLDPGADLDLVLEVLYAPLFQRWLHRSGPLTAEYADSLVDVTLRAFRAPSS</sequence>
<keyword evidence="3" id="KW-0804">Transcription</keyword>
<evidence type="ECO:0000259" key="5">
    <source>
        <dbReference type="PROSITE" id="PS50977"/>
    </source>
</evidence>
<dbReference type="InterPro" id="IPR050109">
    <property type="entry name" value="HTH-type_TetR-like_transc_reg"/>
</dbReference>
<name>A0A4R6PK65_NOCIG</name>
<comment type="caution">
    <text evidence="6">The sequence shown here is derived from an EMBL/GenBank/DDBJ whole genome shotgun (WGS) entry which is preliminary data.</text>
</comment>
<dbReference type="Gene3D" id="1.10.357.10">
    <property type="entry name" value="Tetracycline Repressor, domain 2"/>
    <property type="match status" value="1"/>
</dbReference>
<dbReference type="PANTHER" id="PTHR30055:SF148">
    <property type="entry name" value="TETR-FAMILY TRANSCRIPTIONAL REGULATOR"/>
    <property type="match status" value="1"/>
</dbReference>
<gene>
    <name evidence="6" type="ORF">DFR75_104473</name>
</gene>
<dbReference type="PANTHER" id="PTHR30055">
    <property type="entry name" value="HTH-TYPE TRANSCRIPTIONAL REGULATOR RUTR"/>
    <property type="match status" value="1"/>
</dbReference>
<dbReference type="InterPro" id="IPR011075">
    <property type="entry name" value="TetR_C"/>
</dbReference>
<dbReference type="RefSeq" id="WP_067498633.1">
    <property type="nucleotide sequence ID" value="NZ_SNXK01000004.1"/>
</dbReference>
<dbReference type="PROSITE" id="PS50977">
    <property type="entry name" value="HTH_TETR_2"/>
    <property type="match status" value="1"/>
</dbReference>
<dbReference type="EMBL" id="SNXK01000004">
    <property type="protein sequence ID" value="TDP38120.1"/>
    <property type="molecule type" value="Genomic_DNA"/>
</dbReference>
<feature type="domain" description="HTH tetR-type" evidence="5">
    <location>
        <begin position="12"/>
        <end position="72"/>
    </location>
</feature>
<proteinExistence type="predicted"/>
<dbReference type="SUPFAM" id="SSF48498">
    <property type="entry name" value="Tetracyclin repressor-like, C-terminal domain"/>
    <property type="match status" value="1"/>
</dbReference>
<feature type="DNA-binding region" description="H-T-H motif" evidence="4">
    <location>
        <begin position="35"/>
        <end position="54"/>
    </location>
</feature>
<evidence type="ECO:0000256" key="2">
    <source>
        <dbReference type="ARBA" id="ARBA00023125"/>
    </source>
</evidence>
<dbReference type="Gene3D" id="1.10.10.60">
    <property type="entry name" value="Homeodomain-like"/>
    <property type="match status" value="1"/>
</dbReference>
<keyword evidence="7" id="KW-1185">Reference proteome</keyword>
<keyword evidence="2 4" id="KW-0238">DNA-binding</keyword>
<dbReference type="AlphaFoldDB" id="A0A4R6PK65"/>
<dbReference type="SUPFAM" id="SSF46689">
    <property type="entry name" value="Homeodomain-like"/>
    <property type="match status" value="1"/>
</dbReference>
<dbReference type="InterPro" id="IPR009057">
    <property type="entry name" value="Homeodomain-like_sf"/>
</dbReference>
<dbReference type="PRINTS" id="PR00455">
    <property type="entry name" value="HTHTETR"/>
</dbReference>
<evidence type="ECO:0000313" key="6">
    <source>
        <dbReference type="EMBL" id="TDP38120.1"/>
    </source>
</evidence>
<dbReference type="Pfam" id="PF16859">
    <property type="entry name" value="TetR_C_11"/>
    <property type="match status" value="1"/>
</dbReference>
<protein>
    <submittedName>
        <fullName evidence="6">TetR family transcriptional regulator</fullName>
    </submittedName>
</protein>
<dbReference type="GO" id="GO:0003700">
    <property type="term" value="F:DNA-binding transcription factor activity"/>
    <property type="evidence" value="ECO:0007669"/>
    <property type="project" value="TreeGrafter"/>
</dbReference>
<accession>A0A4R6PK65</accession>
<dbReference type="InterPro" id="IPR036271">
    <property type="entry name" value="Tet_transcr_reg_TetR-rel_C_sf"/>
</dbReference>
<evidence type="ECO:0000256" key="4">
    <source>
        <dbReference type="PROSITE-ProRule" id="PRU00335"/>
    </source>
</evidence>
<organism evidence="6 7">
    <name type="scientific">Nocardia ignorata</name>
    <dbReference type="NCBI Taxonomy" id="145285"/>
    <lineage>
        <taxon>Bacteria</taxon>
        <taxon>Bacillati</taxon>
        <taxon>Actinomycetota</taxon>
        <taxon>Actinomycetes</taxon>
        <taxon>Mycobacteriales</taxon>
        <taxon>Nocardiaceae</taxon>
        <taxon>Nocardia</taxon>
    </lineage>
</organism>
<reference evidence="6 7" key="1">
    <citation type="submission" date="2019-03" db="EMBL/GenBank/DDBJ databases">
        <title>Genomic Encyclopedia of Type Strains, Phase IV (KMG-IV): sequencing the most valuable type-strain genomes for metagenomic binning, comparative biology and taxonomic classification.</title>
        <authorList>
            <person name="Goeker M."/>
        </authorList>
    </citation>
    <scope>NUCLEOTIDE SEQUENCE [LARGE SCALE GENOMIC DNA]</scope>
    <source>
        <strain evidence="6 7">DSM 44496</strain>
    </source>
</reference>
<dbReference type="Pfam" id="PF00440">
    <property type="entry name" value="TetR_N"/>
    <property type="match status" value="1"/>
</dbReference>